<keyword evidence="2" id="KW-1185">Reference proteome</keyword>
<comment type="caution">
    <text evidence="1">The sequence shown here is derived from an EMBL/GenBank/DDBJ whole genome shotgun (WGS) entry which is preliminary data.</text>
</comment>
<evidence type="ECO:0000313" key="2">
    <source>
        <dbReference type="Proteomes" id="UP001444625"/>
    </source>
</evidence>
<dbReference type="RefSeq" id="WP_345825577.1">
    <property type="nucleotide sequence ID" value="NZ_JBDIML010000004.1"/>
</dbReference>
<name>A0ABU9XLT4_9BACI</name>
<protein>
    <submittedName>
        <fullName evidence="1">Uncharacterized protein</fullName>
    </submittedName>
</protein>
<sequence length="87" mass="10414">MVNNEQLWVLLQNFLHKELQQIESDSVNIEHVDEIILKMLVDYRAKAETPVYSKNSEPNLDVLHHELDQAIEWNRKQFEEITRSLKQ</sequence>
<evidence type="ECO:0000313" key="1">
    <source>
        <dbReference type="EMBL" id="MEN2768094.1"/>
    </source>
</evidence>
<organism evidence="1 2">
    <name type="scientific">Ornithinibacillus xuwenensis</name>
    <dbReference type="NCBI Taxonomy" id="3144668"/>
    <lineage>
        <taxon>Bacteria</taxon>
        <taxon>Bacillati</taxon>
        <taxon>Bacillota</taxon>
        <taxon>Bacilli</taxon>
        <taxon>Bacillales</taxon>
        <taxon>Bacillaceae</taxon>
        <taxon>Ornithinibacillus</taxon>
    </lineage>
</organism>
<dbReference type="Proteomes" id="UP001444625">
    <property type="component" value="Unassembled WGS sequence"/>
</dbReference>
<reference evidence="1 2" key="1">
    <citation type="submission" date="2024-05" db="EMBL/GenBank/DDBJ databases">
        <authorList>
            <person name="Haq I."/>
            <person name="Ullah Z."/>
            <person name="Ahmad R."/>
            <person name="Li M."/>
            <person name="Tong Y."/>
        </authorList>
    </citation>
    <scope>NUCLEOTIDE SEQUENCE [LARGE SCALE GENOMIC DNA]</scope>
    <source>
        <strain evidence="1 2">16A2E</strain>
    </source>
</reference>
<gene>
    <name evidence="1" type="ORF">ABC228_13005</name>
</gene>
<proteinExistence type="predicted"/>
<dbReference type="EMBL" id="JBDIML010000004">
    <property type="protein sequence ID" value="MEN2768094.1"/>
    <property type="molecule type" value="Genomic_DNA"/>
</dbReference>
<accession>A0ABU9XLT4</accession>